<dbReference type="Proteomes" id="UP000683575">
    <property type="component" value="Chromosome"/>
</dbReference>
<dbReference type="KEGG" id="nps:KRR39_10490"/>
<dbReference type="EMBL" id="CP077062">
    <property type="protein sequence ID" value="QWZ10117.1"/>
    <property type="molecule type" value="Genomic_DNA"/>
</dbReference>
<organism evidence="1 2">
    <name type="scientific">Nocardioides panacis</name>
    <dbReference type="NCBI Taxonomy" id="2849501"/>
    <lineage>
        <taxon>Bacteria</taxon>
        <taxon>Bacillati</taxon>
        <taxon>Actinomycetota</taxon>
        <taxon>Actinomycetes</taxon>
        <taxon>Propionibacteriales</taxon>
        <taxon>Nocardioidaceae</taxon>
        <taxon>Nocardioides</taxon>
    </lineage>
</organism>
<keyword evidence="2" id="KW-1185">Reference proteome</keyword>
<evidence type="ECO:0000313" key="1">
    <source>
        <dbReference type="EMBL" id="QWZ10117.1"/>
    </source>
</evidence>
<dbReference type="RefSeq" id="WP_216941963.1">
    <property type="nucleotide sequence ID" value="NZ_CP077062.1"/>
</dbReference>
<evidence type="ECO:0008006" key="3">
    <source>
        <dbReference type="Google" id="ProtNLM"/>
    </source>
</evidence>
<dbReference type="AlphaFoldDB" id="A0A975Y225"/>
<evidence type="ECO:0000313" key="2">
    <source>
        <dbReference type="Proteomes" id="UP000683575"/>
    </source>
</evidence>
<reference evidence="1" key="1">
    <citation type="submission" date="2021-06" db="EMBL/GenBank/DDBJ databases">
        <title>Complete genome sequence of Nocardioides sp. G188.</title>
        <authorList>
            <person name="Im W.-T."/>
        </authorList>
    </citation>
    <scope>NUCLEOTIDE SEQUENCE</scope>
    <source>
        <strain evidence="1">G188</strain>
    </source>
</reference>
<accession>A0A975Y225</accession>
<dbReference type="Pfam" id="PF07676">
    <property type="entry name" value="PD40"/>
    <property type="match status" value="2"/>
</dbReference>
<dbReference type="InterPro" id="IPR011659">
    <property type="entry name" value="WD40"/>
</dbReference>
<gene>
    <name evidence="1" type="ORF">KRR39_10490</name>
</gene>
<proteinExistence type="predicted"/>
<protein>
    <recommendedName>
        <fullName evidence="3">Dipeptidylpeptidase IV N-terminal domain-containing protein</fullName>
    </recommendedName>
</protein>
<name>A0A975Y225_9ACTN</name>
<sequence>MNTFRRCPALGGDVLVRQTLADQFGDRNSIGVRLRLSQGGEESALFTIRLDGSQERQVTSFALHAGDATWSPDGRTMALEASPTPTSRGDVYTVRPDGSQLRNLTRNDSQVAGSADPVWSPDGKFLLFLSETRTTDGDVTGGLTVMRANGTARRFVPATPMFEHQPDWRAIRR</sequence>